<reference evidence="2" key="1">
    <citation type="submission" date="2017-01" db="EMBL/GenBank/DDBJ databases">
        <authorList>
            <person name="Mah S.A."/>
            <person name="Swanson W.J."/>
            <person name="Moy G.W."/>
            <person name="Vacquier V.D."/>
        </authorList>
    </citation>
    <scope>NUCLEOTIDE SEQUENCE [LARGE SCALE GENOMIC DNA]</scope>
    <source>
        <strain evidence="2">124861</strain>
    </source>
</reference>
<gene>
    <name evidence="1" type="ORF">BV912_07455</name>
</gene>
<proteinExistence type="predicted"/>
<sequence>MAKVTGLVYISLDGTKLHSEKGAEIDVGGAAKEAQMSVHGFVGHAVDEIKPGVITGTLIHTSDIDVVALQAWTGNALFETDSGQRYQVRNAAVTGTLTLAGNRVKVTISGQPAQLV</sequence>
<evidence type="ECO:0000313" key="2">
    <source>
        <dbReference type="Proteomes" id="UP000193303"/>
    </source>
</evidence>
<dbReference type="Proteomes" id="UP000193303">
    <property type="component" value="Unassembled WGS sequence"/>
</dbReference>
<evidence type="ECO:0000313" key="1">
    <source>
        <dbReference type="EMBL" id="OSI20398.1"/>
    </source>
</evidence>
<dbReference type="RefSeq" id="WP_085359554.1">
    <property type="nucleotide sequence ID" value="NZ_MTAB01000015.1"/>
</dbReference>
<dbReference type="Pfam" id="PF10618">
    <property type="entry name" value="Tail_tube"/>
    <property type="match status" value="1"/>
</dbReference>
<comment type="caution">
    <text evidence="1">The sequence shown here is derived from an EMBL/GenBank/DDBJ whole genome shotgun (WGS) entry which is preliminary data.</text>
</comment>
<evidence type="ECO:0008006" key="3">
    <source>
        <dbReference type="Google" id="ProtNLM"/>
    </source>
</evidence>
<name>A0A1X3DHI3_9NEIS</name>
<dbReference type="OrthoDB" id="5465127at2"/>
<dbReference type="InterPro" id="IPR019596">
    <property type="entry name" value="Phage_Mu_GpM_tail_tub"/>
</dbReference>
<accession>A0A1X3DHI3</accession>
<protein>
    <recommendedName>
        <fullName evidence="3">Phage tail protein</fullName>
    </recommendedName>
</protein>
<dbReference type="AlphaFoldDB" id="A0A1X3DHI3"/>
<organism evidence="1 2">
    <name type="scientific">Neisseria dumasiana</name>
    <dbReference type="NCBI Taxonomy" id="1931275"/>
    <lineage>
        <taxon>Bacteria</taxon>
        <taxon>Pseudomonadati</taxon>
        <taxon>Pseudomonadota</taxon>
        <taxon>Betaproteobacteria</taxon>
        <taxon>Neisseriales</taxon>
        <taxon>Neisseriaceae</taxon>
        <taxon>Neisseria</taxon>
    </lineage>
</organism>
<dbReference type="EMBL" id="MTAB01000015">
    <property type="protein sequence ID" value="OSI20398.1"/>
    <property type="molecule type" value="Genomic_DNA"/>
</dbReference>